<evidence type="ECO:0000313" key="2">
    <source>
        <dbReference type="Proteomes" id="UP000192328"/>
    </source>
</evidence>
<protein>
    <submittedName>
        <fullName evidence="1">Predicted amidohydrolase</fullName>
    </submittedName>
</protein>
<keyword evidence="2" id="KW-1185">Reference proteome</keyword>
<organism evidence="1 2">
    <name type="scientific">Aristaeella lactis</name>
    <dbReference type="NCBI Taxonomy" id="3046383"/>
    <lineage>
        <taxon>Bacteria</taxon>
        <taxon>Bacillati</taxon>
        <taxon>Bacillota</taxon>
        <taxon>Clostridia</taxon>
        <taxon>Eubacteriales</taxon>
        <taxon>Aristaeellaceae</taxon>
        <taxon>Aristaeella</taxon>
    </lineage>
</organism>
<comment type="caution">
    <text evidence="1">The sequence shown here is derived from an EMBL/GenBank/DDBJ whole genome shotgun (WGS) entry which is preliminary data.</text>
</comment>
<accession>A0AC61PKC4</accession>
<evidence type="ECO:0000313" key="1">
    <source>
        <dbReference type="EMBL" id="SMC52859.1"/>
    </source>
</evidence>
<gene>
    <name evidence="1" type="ORF">SAMN06297397_1244</name>
</gene>
<reference evidence="1" key="1">
    <citation type="submission" date="2017-04" db="EMBL/GenBank/DDBJ databases">
        <authorList>
            <person name="Varghese N."/>
            <person name="Submissions S."/>
        </authorList>
    </citation>
    <scope>NUCLEOTIDE SEQUENCE</scope>
    <source>
        <strain evidence="1">WTE2008</strain>
    </source>
</reference>
<sequence>MKIGLVSYRSENKNIPFNLTQIERALKETQGQAELLCFGEAFLQGFDSLCWDYETDRQMAVDQNSETMDYLRGLTVRYGTGLLFGYIEKEGDKIYSSCAVLAEGKTVHNYRRISRGWKEFSKTDSHYREGTETGEFTFHGKKIMPALCGDMWDYPERFRTEHLLIWPVYCDYTTEEWEDSALDEYAEQALLAAKDTLLINPLDNDPVNHGGAFRFRDGKVTDKIPFDEERILIVDA</sequence>
<dbReference type="Proteomes" id="UP000192328">
    <property type="component" value="Unassembled WGS sequence"/>
</dbReference>
<name>A0AC61PKC4_9FIRM</name>
<dbReference type="EMBL" id="FWXZ01000002">
    <property type="protein sequence ID" value="SMC52859.1"/>
    <property type="molecule type" value="Genomic_DNA"/>
</dbReference>
<proteinExistence type="predicted"/>